<dbReference type="Gene3D" id="3.40.640.10">
    <property type="entry name" value="Type I PLP-dependent aspartate aminotransferase-like (Major domain)"/>
    <property type="match status" value="1"/>
</dbReference>
<dbReference type="InterPro" id="IPR015422">
    <property type="entry name" value="PyrdxlP-dep_Trfase_small"/>
</dbReference>
<accession>A0ABV6HJQ1</accession>
<dbReference type="GO" id="GO:0008483">
    <property type="term" value="F:transaminase activity"/>
    <property type="evidence" value="ECO:0007669"/>
    <property type="project" value="UniProtKB-KW"/>
</dbReference>
<comment type="cofactor">
    <cofactor evidence="1 6">
        <name>pyridoxal 5'-phosphate</name>
        <dbReference type="ChEBI" id="CHEBI:597326"/>
    </cofactor>
</comment>
<dbReference type="PANTHER" id="PTHR13693">
    <property type="entry name" value="CLASS II AMINOTRANSFERASE/8-AMINO-7-OXONONANOATE SYNTHASE"/>
    <property type="match status" value="1"/>
</dbReference>
<comment type="similarity">
    <text evidence="3">Belongs to the class-II pyridoxal-phosphate-dependent aminotransferase family. BioF subfamily.</text>
</comment>
<dbReference type="SUPFAM" id="SSF53383">
    <property type="entry name" value="PLP-dependent transferases"/>
    <property type="match status" value="1"/>
</dbReference>
<evidence type="ECO:0000256" key="3">
    <source>
        <dbReference type="ARBA" id="ARBA00010008"/>
    </source>
</evidence>
<comment type="pathway">
    <text evidence="2">Lipid metabolism.</text>
</comment>
<evidence type="ECO:0000256" key="6">
    <source>
        <dbReference type="RuleBase" id="RU003693"/>
    </source>
</evidence>
<keyword evidence="8" id="KW-0032">Aminotransferase</keyword>
<sequence>MKAMDLYMLKALSKRKDEGCLRQLRVPNGLIDFCSNDYFGWSRSLANRAFVDCLQCDGSFIIGSTGSRLISGNSLLAEEVEGQIARFHQAESALLLNTGYLANLGLISALAKRGDFIVRDECVHASAVDGCRLSLATTLHFKHNQISDLRRKLEKYRSGKCFVLVESLYSMNGDFAPLSDLIDVCDRYNALLIVDEAHAIGVFGGGLIQLLGLEKRVFARVVTFGKALGVQGAAILGSKILQDYLINYCRPFIYSTAASYWQLLAVRLAYQRLARAACDQALLQAKCLLFNQALGREVRGPFLSPIQIIYGKSNQEVEQWSEILQHHGFDVSAIKSPTVKPGRECLRVCLHSYNKDEDIIRLVFRLKQLIKNE</sequence>
<dbReference type="Pfam" id="PF00155">
    <property type="entry name" value="Aminotran_1_2"/>
    <property type="match status" value="1"/>
</dbReference>
<keyword evidence="4" id="KW-0808">Transferase</keyword>
<dbReference type="PROSITE" id="PS00599">
    <property type="entry name" value="AA_TRANSFER_CLASS_2"/>
    <property type="match status" value="1"/>
</dbReference>
<name>A0ABV6HJQ1_9SPHI</name>
<dbReference type="InterPro" id="IPR015424">
    <property type="entry name" value="PyrdxlP-dep_Trfase"/>
</dbReference>
<dbReference type="Gene3D" id="3.90.1150.10">
    <property type="entry name" value="Aspartate Aminotransferase, domain 1"/>
    <property type="match status" value="1"/>
</dbReference>
<dbReference type="InterPro" id="IPR015421">
    <property type="entry name" value="PyrdxlP-dep_Trfase_major"/>
</dbReference>
<protein>
    <submittedName>
        <fullName evidence="8">Aminotransferase class I/II-fold pyridoxal phosphate-dependent enzyme</fullName>
    </submittedName>
</protein>
<dbReference type="InterPro" id="IPR001917">
    <property type="entry name" value="Aminotrans_II_pyridoxalP_BS"/>
</dbReference>
<evidence type="ECO:0000313" key="8">
    <source>
        <dbReference type="EMBL" id="MFC0319133.1"/>
    </source>
</evidence>
<evidence type="ECO:0000259" key="7">
    <source>
        <dbReference type="Pfam" id="PF00155"/>
    </source>
</evidence>
<dbReference type="RefSeq" id="WP_130857816.1">
    <property type="nucleotide sequence ID" value="NZ_JBHLWO010000002.1"/>
</dbReference>
<evidence type="ECO:0000256" key="4">
    <source>
        <dbReference type="ARBA" id="ARBA00022679"/>
    </source>
</evidence>
<dbReference type="PANTHER" id="PTHR13693:SF77">
    <property type="entry name" value="8-AMINO-7-OXONONANOATE SYNTHASE"/>
    <property type="match status" value="1"/>
</dbReference>
<dbReference type="Proteomes" id="UP001589774">
    <property type="component" value="Unassembled WGS sequence"/>
</dbReference>
<gene>
    <name evidence="8" type="ORF">ACFFI0_12485</name>
</gene>
<dbReference type="InterPro" id="IPR004839">
    <property type="entry name" value="Aminotransferase_I/II_large"/>
</dbReference>
<dbReference type="EMBL" id="JBHLWO010000002">
    <property type="protein sequence ID" value="MFC0319133.1"/>
    <property type="molecule type" value="Genomic_DNA"/>
</dbReference>
<evidence type="ECO:0000256" key="5">
    <source>
        <dbReference type="ARBA" id="ARBA00022898"/>
    </source>
</evidence>
<dbReference type="InterPro" id="IPR050087">
    <property type="entry name" value="AON_synthase_class-II"/>
</dbReference>
<evidence type="ECO:0000313" key="9">
    <source>
        <dbReference type="Proteomes" id="UP001589774"/>
    </source>
</evidence>
<keyword evidence="9" id="KW-1185">Reference proteome</keyword>
<keyword evidence="5 6" id="KW-0663">Pyridoxal phosphate</keyword>
<reference evidence="8 9" key="1">
    <citation type="submission" date="2024-09" db="EMBL/GenBank/DDBJ databases">
        <authorList>
            <person name="Sun Q."/>
            <person name="Mori K."/>
        </authorList>
    </citation>
    <scope>NUCLEOTIDE SEQUENCE [LARGE SCALE GENOMIC DNA]</scope>
    <source>
        <strain evidence="8 9">CCM 7765</strain>
    </source>
</reference>
<comment type="caution">
    <text evidence="8">The sequence shown here is derived from an EMBL/GenBank/DDBJ whole genome shotgun (WGS) entry which is preliminary data.</text>
</comment>
<proteinExistence type="inferred from homology"/>
<evidence type="ECO:0000256" key="2">
    <source>
        <dbReference type="ARBA" id="ARBA00005189"/>
    </source>
</evidence>
<evidence type="ECO:0000256" key="1">
    <source>
        <dbReference type="ARBA" id="ARBA00001933"/>
    </source>
</evidence>
<organism evidence="8 9">
    <name type="scientific">Olivibacter oleidegradans</name>
    <dbReference type="NCBI Taxonomy" id="760123"/>
    <lineage>
        <taxon>Bacteria</taxon>
        <taxon>Pseudomonadati</taxon>
        <taxon>Bacteroidota</taxon>
        <taxon>Sphingobacteriia</taxon>
        <taxon>Sphingobacteriales</taxon>
        <taxon>Sphingobacteriaceae</taxon>
        <taxon>Olivibacter</taxon>
    </lineage>
</organism>
<feature type="domain" description="Aminotransferase class I/classII large" evidence="7">
    <location>
        <begin position="30"/>
        <end position="358"/>
    </location>
</feature>